<keyword evidence="3" id="KW-0547">Nucleotide-binding</keyword>
<evidence type="ECO:0000256" key="2">
    <source>
        <dbReference type="ARBA" id="ARBA00022679"/>
    </source>
</evidence>
<keyword evidence="4" id="KW-0067">ATP-binding</keyword>
<dbReference type="InterPro" id="IPR034646">
    <property type="entry name" value="ADCK3_dom"/>
</dbReference>
<evidence type="ECO:0000313" key="8">
    <source>
        <dbReference type="EMBL" id="CEL66295.1"/>
    </source>
</evidence>
<evidence type="ECO:0000256" key="5">
    <source>
        <dbReference type="SAM" id="Coils"/>
    </source>
</evidence>
<feature type="coiled-coil region" evidence="5">
    <location>
        <begin position="678"/>
        <end position="712"/>
    </location>
</feature>
<dbReference type="GO" id="GO:0016740">
    <property type="term" value="F:transferase activity"/>
    <property type="evidence" value="ECO:0007669"/>
    <property type="project" value="UniProtKB-KW"/>
</dbReference>
<dbReference type="InterPro" id="IPR004147">
    <property type="entry name" value="ABC1_dom"/>
</dbReference>
<dbReference type="InterPro" id="IPR011009">
    <property type="entry name" value="Kinase-like_dom_sf"/>
</dbReference>
<evidence type="ECO:0000256" key="6">
    <source>
        <dbReference type="SAM" id="MobiDB-lite"/>
    </source>
</evidence>
<dbReference type="EMBL" id="LN714481">
    <property type="protein sequence ID" value="CEL66295.1"/>
    <property type="molecule type" value="Genomic_DNA"/>
</dbReference>
<feature type="compositionally biased region" description="Low complexity" evidence="6">
    <location>
        <begin position="761"/>
        <end position="772"/>
    </location>
</feature>
<dbReference type="InterPro" id="IPR051409">
    <property type="entry name" value="Atypical_kinase_ADCK"/>
</dbReference>
<feature type="region of interest" description="Disordered" evidence="6">
    <location>
        <begin position="253"/>
        <end position="277"/>
    </location>
</feature>
<gene>
    <name evidence="8" type="ORF">BN1204_021150</name>
</gene>
<proteinExistence type="inferred from homology"/>
<dbReference type="GO" id="GO:0005524">
    <property type="term" value="F:ATP binding"/>
    <property type="evidence" value="ECO:0007669"/>
    <property type="project" value="UniProtKB-KW"/>
</dbReference>
<name>A0A0F7UCD4_NEOCL</name>
<dbReference type="SUPFAM" id="SSF56112">
    <property type="entry name" value="Protein kinase-like (PK-like)"/>
    <property type="match status" value="1"/>
</dbReference>
<feature type="region of interest" description="Disordered" evidence="6">
    <location>
        <begin position="914"/>
        <end position="981"/>
    </location>
</feature>
<evidence type="ECO:0000256" key="1">
    <source>
        <dbReference type="ARBA" id="ARBA00009670"/>
    </source>
</evidence>
<evidence type="ECO:0000256" key="3">
    <source>
        <dbReference type="ARBA" id="ARBA00022741"/>
    </source>
</evidence>
<feature type="compositionally biased region" description="Polar residues" evidence="6">
    <location>
        <begin position="967"/>
        <end position="981"/>
    </location>
</feature>
<feature type="region of interest" description="Disordered" evidence="6">
    <location>
        <begin position="460"/>
        <end position="495"/>
    </location>
</feature>
<feature type="compositionally biased region" description="Low complexity" evidence="6">
    <location>
        <begin position="225"/>
        <end position="236"/>
    </location>
</feature>
<feature type="region of interest" description="Disordered" evidence="6">
    <location>
        <begin position="851"/>
        <end position="874"/>
    </location>
</feature>
<sequence length="1407" mass="151982">MDVSGKALYGRLASSSLRFPIRLPRKLSSPSARCWPFRAEAGNPARVCSLGCTSPWTREGRRCAVRQSSSPPSCTPSEASIRSRECEYTALRRALARRSHAAPRTQPQLRRPRVFGHEAPFCVMRHMPAELIGKSVARSKHTARLARKDLTRAADKRHAGDLHLDASSSSTCGHLSPASLMDGISHARSTAKCLSPKRGGTVRAVSSQPADGLVGSSAVASTLSSDASSHSATSGTESQASARAGTLGGADFEAAQRSKEAEAVKEGSREIPATAHTFGRPAKADLLDARIRWTASSTSAGQTNRDTSLGDYAVAFSPPLRSSSRVPFSPASPSASSSASNDSFPPPPSPSASPTPRPGASPSSHFPLAASRPLSLPSLSFLSPALGPSASLPLLSSVTPESLRQPLAAASHAAGILFSLAATNELPQKAMHLCMSLPDAVPGSVVASLLRLSAEAGKMHLPSSFSPAQDTKEETKRKKEREEGERRGAFARGQRSYRKRGEKDFRLALLELVAGRLWSALESESEPLRRALQDTVTALVLKPLEWHAFHPELYKARRKRQEQEENAYRPATSSSSAFQASLYVPPSLPASPFPSPRAAGSGPIAPVAPKARPLTAAVRGGEASAEDVGGNKPAGGVDPPRPLISSGEAPAYRETKQQASLLFGEGQSPAFEGHDRILEVLSKRLEQHERLINTQMRRIQELEGQLLSWKQARLDTCEESDLMSPSSPGASAVTCLESSSSRSSPGCPPCHSPLSAPSPSPSLSSVSALASARPDSRAPGASSSLGRPTTAQAQEKRETVLRERSLPSTPVWRFLAFSSVLLQLVSVASVPAVRTFFQRLRLWFSRKASEGRAAGDASQTVSPTQATPITSAGDCGDANVAVAVASEGQQKRCCERHLGGDSPRDSECRTIEHDAAVRRSPQHAPFSSGGQGARPDGRWGSGQRGRSRLDQETSQAPVGTTRGRGPSSASQTARHGSQEQLPVSVSGVGVIDQILNDERVATLLSDRMCRMRGAALKLMQMVSMIEGSLPPVLTEALKKTRDSADIMPEKQLLQTLREELGANWQDHFAAFSLRPFAAASIGQVHRATLRDGQEVAVKVQFPGVASSIASDLRNLKALVQWTRLLPRSLFLDVLCDEMRAELLAECDYGNELAFYRHFRELLHRDFAHAFYVPRVFPDCSTKRILVTEFIRGLSLEQVGQQMPQHVRDSISERLVRLVLAEIFLYRLMNTDPNPSNFFYLPDSDSVALIDFGAGRTYDPQFIDKYLQLLHAAVEERAEVVRRLAGELGFFGRSSTAEFLHAQGNVFLAFALCFRPPKAGESAMYSFEDSEVFSLLHKEMQKVMKNRERPPPPEIYSLHRKIAGCFLLCAKLRGRVDTSRVFAETVTAYRAPDGGPFRPAASLDTEKA</sequence>
<feature type="domain" description="ABC1 atypical kinase-like" evidence="7">
    <location>
        <begin position="1040"/>
        <end position="1280"/>
    </location>
</feature>
<protein>
    <submittedName>
        <fullName evidence="8">ABC1 domain-containing protein, putative</fullName>
    </submittedName>
</protein>
<comment type="similarity">
    <text evidence="1">Belongs to the protein kinase superfamily. ADCK protein kinase family.</text>
</comment>
<feature type="region of interest" description="Disordered" evidence="6">
    <location>
        <begin position="194"/>
        <end position="213"/>
    </location>
</feature>
<feature type="region of interest" description="Disordered" evidence="6">
    <location>
        <begin position="225"/>
        <end position="244"/>
    </location>
</feature>
<accession>A0A0F7UCD4</accession>
<feature type="region of interest" description="Disordered" evidence="6">
    <location>
        <begin position="320"/>
        <end position="368"/>
    </location>
</feature>
<keyword evidence="2" id="KW-0808">Transferase</keyword>
<feature type="compositionally biased region" description="Basic and acidic residues" evidence="6">
    <location>
        <begin position="254"/>
        <end position="269"/>
    </location>
</feature>
<keyword evidence="5" id="KW-0175">Coiled coil</keyword>
<feature type="compositionally biased region" description="Basic and acidic residues" evidence="6">
    <location>
        <begin position="470"/>
        <end position="488"/>
    </location>
</feature>
<feature type="region of interest" description="Disordered" evidence="6">
    <location>
        <begin position="719"/>
        <end position="803"/>
    </location>
</feature>
<organism evidence="8">
    <name type="scientific">Neospora caninum (strain Liverpool)</name>
    <dbReference type="NCBI Taxonomy" id="572307"/>
    <lineage>
        <taxon>Eukaryota</taxon>
        <taxon>Sar</taxon>
        <taxon>Alveolata</taxon>
        <taxon>Apicomplexa</taxon>
        <taxon>Conoidasida</taxon>
        <taxon>Coccidia</taxon>
        <taxon>Eucoccidiorida</taxon>
        <taxon>Eimeriorina</taxon>
        <taxon>Sarcocystidae</taxon>
        <taxon>Neospora</taxon>
    </lineage>
</organism>
<dbReference type="GO" id="GO:0006744">
    <property type="term" value="P:ubiquinone biosynthetic process"/>
    <property type="evidence" value="ECO:0007669"/>
    <property type="project" value="TreeGrafter"/>
</dbReference>
<dbReference type="PANTHER" id="PTHR43851">
    <property type="match status" value="1"/>
</dbReference>
<feature type="compositionally biased region" description="Basic and acidic residues" evidence="6">
    <location>
        <begin position="794"/>
        <end position="803"/>
    </location>
</feature>
<feature type="compositionally biased region" description="Polar residues" evidence="6">
    <location>
        <begin position="781"/>
        <end position="793"/>
    </location>
</feature>
<reference evidence="8" key="1">
    <citation type="journal article" date="2015" name="PLoS ONE">
        <title>Comprehensive Evaluation of Toxoplasma gondii VEG and Neospora caninum LIV Genomes with Tachyzoite Stage Transcriptome and Proteome Defines Novel Transcript Features.</title>
        <authorList>
            <person name="Ramaprasad A."/>
            <person name="Mourier T."/>
            <person name="Naeem R."/>
            <person name="Malas T.B."/>
            <person name="Moussa E."/>
            <person name="Panigrahi A."/>
            <person name="Vermont S.J."/>
            <person name="Otto T.D."/>
            <person name="Wastling J."/>
            <person name="Pain A."/>
        </authorList>
    </citation>
    <scope>NUCLEOTIDE SEQUENCE</scope>
    <source>
        <strain evidence="8">Liverpool</strain>
    </source>
</reference>
<feature type="compositionally biased region" description="Pro residues" evidence="6">
    <location>
        <begin position="746"/>
        <end position="760"/>
    </location>
</feature>
<evidence type="ECO:0000256" key="4">
    <source>
        <dbReference type="ARBA" id="ARBA00022840"/>
    </source>
</evidence>
<feature type="region of interest" description="Disordered" evidence="6">
    <location>
        <begin position="612"/>
        <end position="642"/>
    </location>
</feature>
<dbReference type="Pfam" id="PF03109">
    <property type="entry name" value="ABC1"/>
    <property type="match status" value="1"/>
</dbReference>
<feature type="compositionally biased region" description="Pro residues" evidence="6">
    <location>
        <begin position="344"/>
        <end position="359"/>
    </location>
</feature>
<dbReference type="PANTHER" id="PTHR43851:SF3">
    <property type="entry name" value="COENZYME Q8"/>
    <property type="match status" value="1"/>
</dbReference>
<dbReference type="CDD" id="cd13970">
    <property type="entry name" value="ABC1_ADCK3"/>
    <property type="match status" value="1"/>
</dbReference>
<feature type="compositionally biased region" description="Low complexity" evidence="6">
    <location>
        <begin position="322"/>
        <end position="343"/>
    </location>
</feature>
<evidence type="ECO:0000259" key="7">
    <source>
        <dbReference type="Pfam" id="PF03109"/>
    </source>
</evidence>
<feature type="compositionally biased region" description="Polar residues" evidence="6">
    <location>
        <begin position="857"/>
        <end position="870"/>
    </location>
</feature>